<dbReference type="AlphaFoldDB" id="A0A2I7SF12"/>
<keyword evidence="3" id="KW-1185">Reference proteome</keyword>
<dbReference type="OrthoDB" id="9875317at2"/>
<name>A0A2I7SF12_9FLAO</name>
<keyword evidence="1" id="KW-0812">Transmembrane</keyword>
<dbReference type="Proteomes" id="UP000236592">
    <property type="component" value="Chromosome"/>
</dbReference>
<reference evidence="3" key="1">
    <citation type="submission" date="2018-01" db="EMBL/GenBank/DDBJ databases">
        <title>Complete genome of Tamlana sp. UJ94.</title>
        <authorList>
            <person name="Jung J."/>
            <person name="Chung D."/>
            <person name="Bae S.S."/>
            <person name="Baek K."/>
        </authorList>
    </citation>
    <scope>NUCLEOTIDE SEQUENCE [LARGE SCALE GENOMIC DNA]</scope>
    <source>
        <strain evidence="3">UJ94</strain>
    </source>
</reference>
<dbReference type="InterPro" id="IPR032126">
    <property type="entry name" value="LydA_holin"/>
</dbReference>
<keyword evidence="1" id="KW-1133">Transmembrane helix</keyword>
<evidence type="ECO:0000256" key="1">
    <source>
        <dbReference type="SAM" id="Phobius"/>
    </source>
</evidence>
<dbReference type="EMBL" id="CP025938">
    <property type="protein sequence ID" value="AUS04492.1"/>
    <property type="molecule type" value="Genomic_DNA"/>
</dbReference>
<feature type="transmembrane region" description="Helical" evidence="1">
    <location>
        <begin position="13"/>
        <end position="34"/>
    </location>
</feature>
<proteinExistence type="predicted"/>
<evidence type="ECO:0000313" key="2">
    <source>
        <dbReference type="EMBL" id="AUS04492.1"/>
    </source>
</evidence>
<dbReference type="Pfam" id="PF16083">
    <property type="entry name" value="Phage_holin_3_3"/>
    <property type="match status" value="1"/>
</dbReference>
<evidence type="ECO:0008006" key="4">
    <source>
        <dbReference type="Google" id="ProtNLM"/>
    </source>
</evidence>
<keyword evidence="1" id="KW-0472">Membrane</keyword>
<protein>
    <recommendedName>
        <fullName evidence="4">Holin</fullName>
    </recommendedName>
</protein>
<organism evidence="2 3">
    <name type="scientific">Pseudotamlana carrageenivorans</name>
    <dbReference type="NCBI Taxonomy" id="2069432"/>
    <lineage>
        <taxon>Bacteria</taxon>
        <taxon>Pseudomonadati</taxon>
        <taxon>Bacteroidota</taxon>
        <taxon>Flavobacteriia</taxon>
        <taxon>Flavobacteriales</taxon>
        <taxon>Flavobacteriaceae</taxon>
        <taxon>Pseudotamlana</taxon>
    </lineage>
</organism>
<feature type="transmembrane region" description="Helical" evidence="1">
    <location>
        <begin position="46"/>
        <end position="68"/>
    </location>
</feature>
<evidence type="ECO:0000313" key="3">
    <source>
        <dbReference type="Proteomes" id="UP000236592"/>
    </source>
</evidence>
<dbReference type="RefSeq" id="WP_102994600.1">
    <property type="nucleotide sequence ID" value="NZ_CP025938.1"/>
</dbReference>
<dbReference type="KEGG" id="taj:C1A40_02945"/>
<gene>
    <name evidence="2" type="ORF">C1A40_02945</name>
</gene>
<accession>A0A2I7SF12</accession>
<sequence length="116" mass="12967">MSSSLFFLTMRELILELAEKFGLFALGGLIGAIIHRFRNKMSLKKFISTLVVSSFMGLSVGILLNNYLQAPEEVVFVACALAGVFSNDILNEFQTIISYASDWVKIRLRVNNEDEA</sequence>